<evidence type="ECO:0000313" key="2">
    <source>
        <dbReference type="Proteomes" id="UP000053989"/>
    </source>
</evidence>
<protein>
    <submittedName>
        <fullName evidence="1">Uncharacterized protein</fullName>
    </submittedName>
</protein>
<dbReference type="Proteomes" id="UP000053989">
    <property type="component" value="Unassembled WGS sequence"/>
</dbReference>
<dbReference type="Pfam" id="PF14223">
    <property type="entry name" value="Retrotran_gag_2"/>
    <property type="match status" value="1"/>
</dbReference>
<proteinExistence type="predicted"/>
<dbReference type="EMBL" id="KN822028">
    <property type="protein sequence ID" value="KIM64381.1"/>
    <property type="molecule type" value="Genomic_DNA"/>
</dbReference>
<feature type="non-terminal residue" evidence="1">
    <location>
        <position position="106"/>
    </location>
</feature>
<evidence type="ECO:0000313" key="1">
    <source>
        <dbReference type="EMBL" id="KIM64381.1"/>
    </source>
</evidence>
<name>A0A0C3E8R4_9AGAM</name>
<dbReference type="AlphaFoldDB" id="A0A0C3E8R4"/>
<organism evidence="1 2">
    <name type="scientific">Scleroderma citrinum Foug A</name>
    <dbReference type="NCBI Taxonomy" id="1036808"/>
    <lineage>
        <taxon>Eukaryota</taxon>
        <taxon>Fungi</taxon>
        <taxon>Dikarya</taxon>
        <taxon>Basidiomycota</taxon>
        <taxon>Agaricomycotina</taxon>
        <taxon>Agaricomycetes</taxon>
        <taxon>Agaricomycetidae</taxon>
        <taxon>Boletales</taxon>
        <taxon>Sclerodermatineae</taxon>
        <taxon>Sclerodermataceae</taxon>
        <taxon>Scleroderma</taxon>
    </lineage>
</organism>
<sequence length="106" mass="11942">KVPMLKADGSNWINYKSRIELAVEAKGLPGYLTGTKQKLIDKYGKAEPEWTKENAQVKQIIAASLPDTLYLKIHTLKSAHSQWESLATEFEQRSGVVAIELCRKLQ</sequence>
<reference evidence="1 2" key="1">
    <citation type="submission" date="2014-04" db="EMBL/GenBank/DDBJ databases">
        <authorList>
            <consortium name="DOE Joint Genome Institute"/>
            <person name="Kuo A."/>
            <person name="Kohler A."/>
            <person name="Nagy L.G."/>
            <person name="Floudas D."/>
            <person name="Copeland A."/>
            <person name="Barry K.W."/>
            <person name="Cichocki N."/>
            <person name="Veneault-Fourrey C."/>
            <person name="LaButti K."/>
            <person name="Lindquist E.A."/>
            <person name="Lipzen A."/>
            <person name="Lundell T."/>
            <person name="Morin E."/>
            <person name="Murat C."/>
            <person name="Sun H."/>
            <person name="Tunlid A."/>
            <person name="Henrissat B."/>
            <person name="Grigoriev I.V."/>
            <person name="Hibbett D.S."/>
            <person name="Martin F."/>
            <person name="Nordberg H.P."/>
            <person name="Cantor M.N."/>
            <person name="Hua S.X."/>
        </authorList>
    </citation>
    <scope>NUCLEOTIDE SEQUENCE [LARGE SCALE GENOMIC DNA]</scope>
    <source>
        <strain evidence="1 2">Foug A</strain>
    </source>
</reference>
<keyword evidence="2" id="KW-1185">Reference proteome</keyword>
<feature type="non-terminal residue" evidence="1">
    <location>
        <position position="1"/>
    </location>
</feature>
<accession>A0A0C3E8R4</accession>
<dbReference type="InParanoid" id="A0A0C3E8R4"/>
<reference evidence="2" key="2">
    <citation type="submission" date="2015-01" db="EMBL/GenBank/DDBJ databases">
        <title>Evolutionary Origins and Diversification of the Mycorrhizal Mutualists.</title>
        <authorList>
            <consortium name="DOE Joint Genome Institute"/>
            <consortium name="Mycorrhizal Genomics Consortium"/>
            <person name="Kohler A."/>
            <person name="Kuo A."/>
            <person name="Nagy L.G."/>
            <person name="Floudas D."/>
            <person name="Copeland A."/>
            <person name="Barry K.W."/>
            <person name="Cichocki N."/>
            <person name="Veneault-Fourrey C."/>
            <person name="LaButti K."/>
            <person name="Lindquist E.A."/>
            <person name="Lipzen A."/>
            <person name="Lundell T."/>
            <person name="Morin E."/>
            <person name="Murat C."/>
            <person name="Riley R."/>
            <person name="Ohm R."/>
            <person name="Sun H."/>
            <person name="Tunlid A."/>
            <person name="Henrissat B."/>
            <person name="Grigoriev I.V."/>
            <person name="Hibbett D.S."/>
            <person name="Martin F."/>
        </authorList>
    </citation>
    <scope>NUCLEOTIDE SEQUENCE [LARGE SCALE GENOMIC DNA]</scope>
    <source>
        <strain evidence="2">Foug A</strain>
    </source>
</reference>
<dbReference type="HOGENOM" id="CLU_078575_3_1_1"/>
<gene>
    <name evidence="1" type="ORF">SCLCIDRAFT_35996</name>
</gene>
<dbReference type="OrthoDB" id="2614495at2759"/>